<dbReference type="InterPro" id="IPR036640">
    <property type="entry name" value="ABC1_TM_sf"/>
</dbReference>
<feature type="transmembrane region" description="Helical" evidence="9">
    <location>
        <begin position="978"/>
        <end position="998"/>
    </location>
</feature>
<feature type="transmembrane region" description="Helical" evidence="9">
    <location>
        <begin position="880"/>
        <end position="902"/>
    </location>
</feature>
<dbReference type="FunFam" id="1.20.1560.10:FF:000026">
    <property type="entry name" value="Multidrug resistance-associated protein lethal(2)03659"/>
    <property type="match status" value="1"/>
</dbReference>
<feature type="region of interest" description="Disordered" evidence="8">
    <location>
        <begin position="187"/>
        <end position="209"/>
    </location>
</feature>
<reference evidence="12 13" key="1">
    <citation type="submission" date="2020-11" db="EMBL/GenBank/DDBJ databases">
        <authorList>
            <person name="Wallbank WR R."/>
            <person name="Pardo Diaz C."/>
            <person name="Kozak K."/>
            <person name="Martin S."/>
            <person name="Jiggins C."/>
            <person name="Moest M."/>
            <person name="Warren A I."/>
            <person name="Generalovic N T."/>
            <person name="Byers J.R.P. K."/>
            <person name="Montejo-Kovacevich G."/>
            <person name="Yen C E."/>
        </authorList>
    </citation>
    <scope>NUCLEOTIDE SEQUENCE [LARGE SCALE GENOMIC DNA]</scope>
</reference>
<protein>
    <submittedName>
        <fullName evidence="12">Uncharacterized protein</fullName>
    </submittedName>
</protein>
<dbReference type="Gene3D" id="1.20.1560.10">
    <property type="entry name" value="ABC transporter type 1, transmembrane domain"/>
    <property type="match status" value="2"/>
</dbReference>
<accession>A0A7R8V7M4</accession>
<dbReference type="InterPro" id="IPR050173">
    <property type="entry name" value="ABC_transporter_C-like"/>
</dbReference>
<dbReference type="CDD" id="cd03244">
    <property type="entry name" value="ABCC_MRP_domain2"/>
    <property type="match status" value="1"/>
</dbReference>
<keyword evidence="6 9" id="KW-1133">Transmembrane helix</keyword>
<dbReference type="PANTHER" id="PTHR24223:SF415">
    <property type="entry name" value="FI20190P1"/>
    <property type="match status" value="1"/>
</dbReference>
<dbReference type="Proteomes" id="UP000594454">
    <property type="component" value="Chromosome 6"/>
</dbReference>
<feature type="transmembrane region" description="Helical" evidence="9">
    <location>
        <begin position="338"/>
        <end position="357"/>
    </location>
</feature>
<feature type="domain" description="ABC transporter" evidence="10">
    <location>
        <begin position="1154"/>
        <end position="1383"/>
    </location>
</feature>
<dbReference type="PROSITE" id="PS50893">
    <property type="entry name" value="ABC_TRANSPORTER_2"/>
    <property type="match status" value="2"/>
</dbReference>
<dbReference type="GO" id="GO:0016887">
    <property type="term" value="F:ATP hydrolysis activity"/>
    <property type="evidence" value="ECO:0007669"/>
    <property type="project" value="InterPro"/>
</dbReference>
<feature type="compositionally biased region" description="Low complexity" evidence="8">
    <location>
        <begin position="187"/>
        <end position="196"/>
    </location>
</feature>
<dbReference type="InParanoid" id="A0A7R8V7M4"/>
<feature type="transmembrane region" description="Helical" evidence="9">
    <location>
        <begin position="1091"/>
        <end position="1112"/>
    </location>
</feature>
<feature type="domain" description="ABC transmembrane type-1" evidence="11">
    <location>
        <begin position="826"/>
        <end position="1120"/>
    </location>
</feature>
<evidence type="ECO:0000256" key="3">
    <source>
        <dbReference type="ARBA" id="ARBA00022692"/>
    </source>
</evidence>
<dbReference type="SMART" id="SM00382">
    <property type="entry name" value="AAA"/>
    <property type="match status" value="2"/>
</dbReference>
<evidence type="ECO:0000256" key="9">
    <source>
        <dbReference type="SAM" id="Phobius"/>
    </source>
</evidence>
<evidence type="ECO:0000313" key="12">
    <source>
        <dbReference type="EMBL" id="CAD7093522.1"/>
    </source>
</evidence>
<dbReference type="PROSITE" id="PS50929">
    <property type="entry name" value="ABC_TM1F"/>
    <property type="match status" value="2"/>
</dbReference>
<dbReference type="GO" id="GO:0005524">
    <property type="term" value="F:ATP binding"/>
    <property type="evidence" value="ECO:0007669"/>
    <property type="project" value="UniProtKB-KW"/>
</dbReference>
<gene>
    <name evidence="12" type="ORF">HERILL_LOCUS15798</name>
</gene>
<evidence type="ECO:0000256" key="4">
    <source>
        <dbReference type="ARBA" id="ARBA00022741"/>
    </source>
</evidence>
<dbReference type="InterPro" id="IPR003439">
    <property type="entry name" value="ABC_transporter-like_ATP-bd"/>
</dbReference>
<keyword evidence="5" id="KW-0067">ATP-binding</keyword>
<dbReference type="InterPro" id="IPR044726">
    <property type="entry name" value="ABCC_6TM_D2"/>
</dbReference>
<sequence length="1410" mass="157486">MDSSKKPTKENPKSGANILSQLLFFWVIPTLYNGSRYGLQPDDMTKCLDKDSSEDLGDKLEEQWFKEIDRAQRNDRKPLLRNAMIRTFWRHSVVDGIMAFTYVMLKSLIPVVLAQLLLQFQQPLAPGGTNSTSLSAEDASAVSATSSELPIIKRSISDGLRDFRNNFGEYENLGVFSLVSDIENGNGNPNSLSGGDSKNDTGKPNAHFTPLEPWKNMTSVSENSEPDFFTMIWNDYYWLASIVVISTVIGCLIGHHLDLRQRLLGARMRIACSSAIYRKTLRLSKKTAGQTPAGYLINLLSNDVGRLDYGFVFMHYIWIMPIQSVLMCYIIWTKIGIAALVGVVGLLLKTIPVQTALSRLSSVLRMKIATRTDKRVGIMNELIQGIQVIKMYAWEKPFQAVVAEARRKEVKQIRYASYLRCFYLSTMVFTERSTLFITVAAAALLGSNVTADVVFSMAQFYNILQLVAAIFYPLAVSFGAEALVSIKRVQEYLLMEEHDEKVKGLTQKTDEFIIKSDEKAVLMKNVTATWELNRTNTLNNIDLELPQGKLCAIIGPVGAGKSSLLQLLLGELPILDGSVIVNGTTSFASQEPWLFTGTVRNNILFGEEYDKKRYHEVTKCCALLDDFNQLPNRDQTVVGERGASLSGGQRARISLARAVYKPASIYLLDDPLSAVDAHVGRHLFDEVIGPKGRLAKHKATRILVTHQVHFLTEADWIIIVDNGIILRQGTYKELANSELDFAKLLERSDDENPEDSTSLKEDVYEEDDIPYIDGVKGYRPLVKRSDSTSSGSVTKSISVEQNIGEDENAEDQAEGYVSLRVWKKYLSAGGNAVWLSFMLFIMILSQVVCSGCDYFVNIWTQQEFLRKNNLPTLFSLNDGLLIYLLLILGVVAMTIYRGYLFFITCMRSSKNLHNKMFGSILRAGMRFFDTNPSGRILNRFSRDMGSIDEFLPRVMMDFIQITLVMCGILVVICIVNPVLLLALSGAIVLFYLLIRIYLQPSQDLKRLDGIAKSPVFSHLSSSLSGISTIRSRGLQDTLMKEFDILQDVHSAVWHLTLSVNTALGLWFDLVSCSFLAAVSFSFILIHENTNSGNVGLAISQCMILTGMVQYGIRQAAETMQQMTSVERILQYTDLPSESSSPQKPVKGWPSRGKVVFNKMTLRYDPEGSPVLKGLDFTIQPGWKVGIVGRTGAGKSSLIGALFRLAHIEGKIFIDDVETGSIDLQELRSKISIIPQDPVLFSATIRYNLDPFEAYSDADIWRALEEVELKQSIPGLDFMITERGSNFSVGQRQLVCLARAILRNNKVLVLDEATANVDPQTDALIQQTIRNKFKECTVLTVAHRLHTVMDSDRILVMEAGIAMEFDIPYILLQNSNGIFKNMVDATGSDADALKKVAQDTYKQIMAKSEVL</sequence>
<feature type="transmembrane region" description="Helical" evidence="9">
    <location>
        <begin position="421"/>
        <end position="443"/>
    </location>
</feature>
<feature type="transmembrane region" description="Helical" evidence="9">
    <location>
        <begin position="309"/>
        <end position="332"/>
    </location>
</feature>
<dbReference type="FunCoup" id="A0A7R8V7M4">
    <property type="interactions" value="68"/>
</dbReference>
<feature type="transmembrane region" description="Helical" evidence="9">
    <location>
        <begin position="236"/>
        <end position="259"/>
    </location>
</feature>
<dbReference type="SUPFAM" id="SSF90123">
    <property type="entry name" value="ABC transporter transmembrane region"/>
    <property type="match status" value="2"/>
</dbReference>
<dbReference type="PANTHER" id="PTHR24223">
    <property type="entry name" value="ATP-BINDING CASSETTE SUB-FAMILY C"/>
    <property type="match status" value="1"/>
</dbReference>
<dbReference type="FunFam" id="3.40.50.300:FF:000482">
    <property type="entry name" value="Multidrug resistance-associated protein member 4"/>
    <property type="match status" value="1"/>
</dbReference>
<evidence type="ECO:0000256" key="1">
    <source>
        <dbReference type="ARBA" id="ARBA00004141"/>
    </source>
</evidence>
<dbReference type="GO" id="GO:0016020">
    <property type="term" value="C:membrane"/>
    <property type="evidence" value="ECO:0007669"/>
    <property type="project" value="UniProtKB-SubCell"/>
</dbReference>
<dbReference type="GO" id="GO:0140359">
    <property type="term" value="F:ABC-type transporter activity"/>
    <property type="evidence" value="ECO:0007669"/>
    <property type="project" value="InterPro"/>
</dbReference>
<keyword evidence="4" id="KW-0547">Nucleotide-binding</keyword>
<keyword evidence="2" id="KW-0813">Transport</keyword>
<feature type="transmembrane region" description="Helical" evidence="9">
    <location>
        <begin position="463"/>
        <end position="486"/>
    </location>
</feature>
<feature type="domain" description="ABC transporter" evidence="10">
    <location>
        <begin position="521"/>
        <end position="747"/>
    </location>
</feature>
<dbReference type="FunFam" id="1.20.1560.10:FF:000014">
    <property type="entry name" value="Multidrug resistance-associated protein member 4"/>
    <property type="match status" value="1"/>
</dbReference>
<dbReference type="InterPro" id="IPR017871">
    <property type="entry name" value="ABC_transporter-like_CS"/>
</dbReference>
<feature type="domain" description="ABC transmembrane type-1" evidence="11">
    <location>
        <begin position="228"/>
        <end position="472"/>
    </location>
</feature>
<dbReference type="PROSITE" id="PS00211">
    <property type="entry name" value="ABC_TRANSPORTER_1"/>
    <property type="match status" value="2"/>
</dbReference>
<dbReference type="Pfam" id="PF00664">
    <property type="entry name" value="ABC_membrane"/>
    <property type="match status" value="2"/>
</dbReference>
<keyword evidence="13" id="KW-1185">Reference proteome</keyword>
<dbReference type="CDD" id="cd18580">
    <property type="entry name" value="ABC_6TM_ABCC_D2"/>
    <property type="match status" value="1"/>
</dbReference>
<evidence type="ECO:0000256" key="5">
    <source>
        <dbReference type="ARBA" id="ARBA00022840"/>
    </source>
</evidence>
<feature type="transmembrane region" description="Helical" evidence="9">
    <location>
        <begin position="1063"/>
        <end position="1085"/>
    </location>
</feature>
<dbReference type="CDD" id="cd03250">
    <property type="entry name" value="ABCC_MRP_domain1"/>
    <property type="match status" value="1"/>
</dbReference>
<dbReference type="InterPro" id="IPR011527">
    <property type="entry name" value="ABC1_TM_dom"/>
</dbReference>
<dbReference type="InterPro" id="IPR044746">
    <property type="entry name" value="ABCC_6TM_D1"/>
</dbReference>
<evidence type="ECO:0000256" key="2">
    <source>
        <dbReference type="ARBA" id="ARBA00022448"/>
    </source>
</evidence>
<dbReference type="CDD" id="cd18579">
    <property type="entry name" value="ABC_6TM_ABCC_D1"/>
    <property type="match status" value="1"/>
</dbReference>
<dbReference type="FunFam" id="3.40.50.300:FF:000163">
    <property type="entry name" value="Multidrug resistance-associated protein member 4"/>
    <property type="match status" value="1"/>
</dbReference>
<dbReference type="InterPro" id="IPR003593">
    <property type="entry name" value="AAA+_ATPase"/>
</dbReference>
<dbReference type="Pfam" id="PF00005">
    <property type="entry name" value="ABC_tran"/>
    <property type="match status" value="2"/>
</dbReference>
<feature type="transmembrane region" description="Helical" evidence="9">
    <location>
        <begin position="832"/>
        <end position="860"/>
    </location>
</feature>
<feature type="transmembrane region" description="Helical" evidence="9">
    <location>
        <begin position="93"/>
        <end position="118"/>
    </location>
</feature>
<dbReference type="EMBL" id="LR899014">
    <property type="protein sequence ID" value="CAD7093522.1"/>
    <property type="molecule type" value="Genomic_DNA"/>
</dbReference>
<keyword evidence="7 9" id="KW-0472">Membrane</keyword>
<dbReference type="OrthoDB" id="6500128at2759"/>
<dbReference type="InterPro" id="IPR027417">
    <property type="entry name" value="P-loop_NTPase"/>
</dbReference>
<keyword evidence="3 9" id="KW-0812">Transmembrane</keyword>
<evidence type="ECO:0000259" key="10">
    <source>
        <dbReference type="PROSITE" id="PS50893"/>
    </source>
</evidence>
<evidence type="ECO:0000259" key="11">
    <source>
        <dbReference type="PROSITE" id="PS50929"/>
    </source>
</evidence>
<organism evidence="12 13">
    <name type="scientific">Hermetia illucens</name>
    <name type="common">Black soldier fly</name>
    <dbReference type="NCBI Taxonomy" id="343691"/>
    <lineage>
        <taxon>Eukaryota</taxon>
        <taxon>Metazoa</taxon>
        <taxon>Ecdysozoa</taxon>
        <taxon>Arthropoda</taxon>
        <taxon>Hexapoda</taxon>
        <taxon>Insecta</taxon>
        <taxon>Pterygota</taxon>
        <taxon>Neoptera</taxon>
        <taxon>Endopterygota</taxon>
        <taxon>Diptera</taxon>
        <taxon>Brachycera</taxon>
        <taxon>Stratiomyomorpha</taxon>
        <taxon>Stratiomyidae</taxon>
        <taxon>Hermetiinae</taxon>
        <taxon>Hermetia</taxon>
    </lineage>
</organism>
<evidence type="ECO:0000313" key="13">
    <source>
        <dbReference type="Proteomes" id="UP000594454"/>
    </source>
</evidence>
<evidence type="ECO:0000256" key="6">
    <source>
        <dbReference type="ARBA" id="ARBA00022989"/>
    </source>
</evidence>
<comment type="subcellular location">
    <subcellularLocation>
        <location evidence="1">Membrane</location>
        <topology evidence="1">Multi-pass membrane protein</topology>
    </subcellularLocation>
</comment>
<dbReference type="Gene3D" id="3.40.50.300">
    <property type="entry name" value="P-loop containing nucleotide triphosphate hydrolases"/>
    <property type="match status" value="2"/>
</dbReference>
<evidence type="ECO:0000256" key="8">
    <source>
        <dbReference type="SAM" id="MobiDB-lite"/>
    </source>
</evidence>
<proteinExistence type="predicted"/>
<dbReference type="SUPFAM" id="SSF52540">
    <property type="entry name" value="P-loop containing nucleoside triphosphate hydrolases"/>
    <property type="match status" value="2"/>
</dbReference>
<evidence type="ECO:0000256" key="7">
    <source>
        <dbReference type="ARBA" id="ARBA00023136"/>
    </source>
</evidence>
<name>A0A7R8V7M4_HERIL</name>